<dbReference type="EMBL" id="MCFH01000011">
    <property type="protein sequence ID" value="ORX54171.1"/>
    <property type="molecule type" value="Genomic_DNA"/>
</dbReference>
<organism evidence="3 4">
    <name type="scientific">Piromyces finnis</name>
    <dbReference type="NCBI Taxonomy" id="1754191"/>
    <lineage>
        <taxon>Eukaryota</taxon>
        <taxon>Fungi</taxon>
        <taxon>Fungi incertae sedis</taxon>
        <taxon>Chytridiomycota</taxon>
        <taxon>Chytridiomycota incertae sedis</taxon>
        <taxon>Neocallimastigomycetes</taxon>
        <taxon>Neocallimastigales</taxon>
        <taxon>Neocallimastigaceae</taxon>
        <taxon>Piromyces</taxon>
    </lineage>
</organism>
<proteinExistence type="inferred from homology"/>
<dbReference type="OrthoDB" id="430436at2759"/>
<accession>A0A1Y1VG51</accession>
<dbReference type="Proteomes" id="UP000193719">
    <property type="component" value="Unassembled WGS sequence"/>
</dbReference>
<evidence type="ECO:0000256" key="2">
    <source>
        <dbReference type="ARBA" id="ARBA00006617"/>
    </source>
</evidence>
<dbReference type="PANTHER" id="PTHR14097">
    <property type="entry name" value="OXIDOREDUCTASE HTATIP2"/>
    <property type="match status" value="1"/>
</dbReference>
<dbReference type="GO" id="GO:0051170">
    <property type="term" value="P:import into nucleus"/>
    <property type="evidence" value="ECO:0007669"/>
    <property type="project" value="TreeGrafter"/>
</dbReference>
<evidence type="ECO:0000313" key="4">
    <source>
        <dbReference type="Proteomes" id="UP000193719"/>
    </source>
</evidence>
<sequence length="246" mass="27881">MSSVLVIGSTGATGVHVINELLKCGLFEKVTSVARRKLEYTGINKSKLVQHIIDFEKIEEYKDVFKGHSHMISCFGTTRKIAGTAEMQHRIDHDYVYNAAKFFKEQNSNVKLHYIHMSSGQADVNSSFQFIKTKGQLEDDLKSLKFSRLTIFRPAPLLDRGHDKRFFESIFGFIAKGINCVVNSKVGIPVTTLAKAMVRVTQIQPKTDLDVVNDTFIEYYFTKDAYALADRTDIPGFEITKKIENQ</sequence>
<comment type="similarity">
    <text evidence="2">Belongs to the FMP52 family.</text>
</comment>
<dbReference type="Pfam" id="PF08732">
    <property type="entry name" value="HIM1"/>
    <property type="match status" value="1"/>
</dbReference>
<evidence type="ECO:0000313" key="3">
    <source>
        <dbReference type="EMBL" id="ORX54171.1"/>
    </source>
</evidence>
<comment type="caution">
    <text evidence="3">The sequence shown here is derived from an EMBL/GenBank/DDBJ whole genome shotgun (WGS) entry which is preliminary data.</text>
</comment>
<dbReference type="InterPro" id="IPR014843">
    <property type="entry name" value="Him1/Fmp52"/>
</dbReference>
<dbReference type="Gene3D" id="3.40.50.720">
    <property type="entry name" value="NAD(P)-binding Rossmann-like Domain"/>
    <property type="match status" value="1"/>
</dbReference>
<reference evidence="3 4" key="1">
    <citation type="submission" date="2016-08" db="EMBL/GenBank/DDBJ databases">
        <title>Genomes of anaerobic fungi encode conserved fungal cellulosomes for biomass hydrolysis.</title>
        <authorList>
            <consortium name="DOE Joint Genome Institute"/>
            <person name="Haitjema C.H."/>
            <person name="Gilmore S.P."/>
            <person name="Henske J.K."/>
            <person name="Solomon K.V."/>
            <person name="De Groot R."/>
            <person name="Kuo A."/>
            <person name="Mondo S.J."/>
            <person name="Salamov A.A."/>
            <person name="Labutti K."/>
            <person name="Zhao Z."/>
            <person name="Chiniquy J."/>
            <person name="Barry K."/>
            <person name="Brewer H.M."/>
            <person name="Purvine S.O."/>
            <person name="Wright A.T."/>
            <person name="Boxma B."/>
            <person name="Van Alen T."/>
            <person name="Hackstein J.H."/>
            <person name="Baker S.E."/>
            <person name="Grigoriev I.V."/>
            <person name="O'Malley M.A."/>
        </authorList>
    </citation>
    <scope>NUCLEOTIDE SEQUENCE [LARGE SCALE GENOMIC DNA]</scope>
    <source>
        <strain evidence="4">finn</strain>
    </source>
</reference>
<dbReference type="AlphaFoldDB" id="A0A1Y1VG51"/>
<comment type="subcellular location">
    <subcellularLocation>
        <location evidence="1">Mitochondrion outer membrane</location>
        <topology evidence="1">Peripheral membrane protein</topology>
    </subcellularLocation>
</comment>
<dbReference type="STRING" id="1754191.A0A1Y1VG51"/>
<keyword evidence="4" id="KW-1185">Reference proteome</keyword>
<protein>
    <recommendedName>
        <fullName evidence="5">NAD(P)-binding domain-containing protein</fullName>
    </recommendedName>
</protein>
<dbReference type="InterPro" id="IPR036291">
    <property type="entry name" value="NAD(P)-bd_dom_sf"/>
</dbReference>
<dbReference type="PANTHER" id="PTHR14097:SF7">
    <property type="entry name" value="OXIDOREDUCTASE HTATIP2"/>
    <property type="match status" value="1"/>
</dbReference>
<evidence type="ECO:0008006" key="5">
    <source>
        <dbReference type="Google" id="ProtNLM"/>
    </source>
</evidence>
<dbReference type="GO" id="GO:0005741">
    <property type="term" value="C:mitochondrial outer membrane"/>
    <property type="evidence" value="ECO:0007669"/>
    <property type="project" value="UniProtKB-SubCell"/>
</dbReference>
<evidence type="ECO:0000256" key="1">
    <source>
        <dbReference type="ARBA" id="ARBA00004450"/>
    </source>
</evidence>
<gene>
    <name evidence="3" type="ORF">BCR36DRAFT_581807</name>
</gene>
<reference evidence="3 4" key="2">
    <citation type="submission" date="2016-08" db="EMBL/GenBank/DDBJ databases">
        <title>Pervasive Adenine N6-methylation of Active Genes in Fungi.</title>
        <authorList>
            <consortium name="DOE Joint Genome Institute"/>
            <person name="Mondo S.J."/>
            <person name="Dannebaum R.O."/>
            <person name="Kuo R.C."/>
            <person name="Labutti K."/>
            <person name="Haridas S."/>
            <person name="Kuo A."/>
            <person name="Salamov A."/>
            <person name="Ahrendt S.R."/>
            <person name="Lipzen A."/>
            <person name="Sullivan W."/>
            <person name="Andreopoulos W.B."/>
            <person name="Clum A."/>
            <person name="Lindquist E."/>
            <person name="Daum C."/>
            <person name="Ramamoorthy G.K."/>
            <person name="Gryganskyi A."/>
            <person name="Culley D."/>
            <person name="Magnuson J.K."/>
            <person name="James T.Y."/>
            <person name="O'Malley M.A."/>
            <person name="Stajich J.E."/>
            <person name="Spatafora J.W."/>
            <person name="Visel A."/>
            <person name="Grigoriev I.V."/>
        </authorList>
    </citation>
    <scope>NUCLEOTIDE SEQUENCE [LARGE SCALE GENOMIC DNA]</scope>
    <source>
        <strain evidence="4">finn</strain>
    </source>
</reference>
<dbReference type="SUPFAM" id="SSF51735">
    <property type="entry name" value="NAD(P)-binding Rossmann-fold domains"/>
    <property type="match status" value="1"/>
</dbReference>
<name>A0A1Y1VG51_9FUNG</name>